<dbReference type="Proteomes" id="UP000536909">
    <property type="component" value="Unassembled WGS sequence"/>
</dbReference>
<accession>A0AAJ5F1S9</accession>
<proteinExistence type="predicted"/>
<name>A0AAJ5F1S9_9DEIO</name>
<dbReference type="Proteomes" id="UP000308000">
    <property type="component" value="Unassembled WGS sequence"/>
</dbReference>
<evidence type="ECO:0000313" key="2">
    <source>
        <dbReference type="EMBL" id="MBB5297267.1"/>
    </source>
</evidence>
<feature type="transmembrane region" description="Helical" evidence="1">
    <location>
        <begin position="43"/>
        <end position="64"/>
    </location>
</feature>
<feature type="transmembrane region" description="Helical" evidence="1">
    <location>
        <begin position="117"/>
        <end position="134"/>
    </location>
</feature>
<evidence type="ECO:0000313" key="5">
    <source>
        <dbReference type="Proteomes" id="UP000536909"/>
    </source>
</evidence>
<evidence type="ECO:0000313" key="4">
    <source>
        <dbReference type="Proteomes" id="UP000308000"/>
    </source>
</evidence>
<dbReference type="EMBL" id="VBRC01000022">
    <property type="protein sequence ID" value="TLK21308.1"/>
    <property type="molecule type" value="Genomic_DNA"/>
</dbReference>
<comment type="caution">
    <text evidence="3">The sequence shown here is derived from an EMBL/GenBank/DDBJ whole genome shotgun (WGS) entry which is preliminary data.</text>
</comment>
<keyword evidence="1" id="KW-1133">Transmembrane helix</keyword>
<dbReference type="EMBL" id="JACHFV010000020">
    <property type="protein sequence ID" value="MBB5297267.1"/>
    <property type="molecule type" value="Genomic_DNA"/>
</dbReference>
<keyword evidence="5" id="KW-1185">Reference proteome</keyword>
<dbReference type="AlphaFoldDB" id="A0AAJ5F1S9"/>
<reference evidence="2 5" key="2">
    <citation type="submission" date="2020-08" db="EMBL/GenBank/DDBJ databases">
        <title>Genomic Encyclopedia of Type Strains, Phase IV (KMG-IV): sequencing the most valuable type-strain genomes for metagenomic binning, comparative biology and taxonomic classification.</title>
        <authorList>
            <person name="Goeker M."/>
        </authorList>
    </citation>
    <scope>NUCLEOTIDE SEQUENCE [LARGE SCALE GENOMIC DNA]</scope>
    <source>
        <strain evidence="2 5">DSM 105434</strain>
    </source>
</reference>
<dbReference type="SUPFAM" id="SSF82866">
    <property type="entry name" value="Multidrug efflux transporter AcrB transmembrane domain"/>
    <property type="match status" value="1"/>
</dbReference>
<keyword evidence="1" id="KW-0472">Membrane</keyword>
<evidence type="ECO:0000256" key="1">
    <source>
        <dbReference type="SAM" id="Phobius"/>
    </source>
</evidence>
<organism evidence="3 4">
    <name type="scientific">Deinococcus metallilatus</name>
    <dbReference type="NCBI Taxonomy" id="1211322"/>
    <lineage>
        <taxon>Bacteria</taxon>
        <taxon>Thermotogati</taxon>
        <taxon>Deinococcota</taxon>
        <taxon>Deinococci</taxon>
        <taxon>Deinococcales</taxon>
        <taxon>Deinococcaceae</taxon>
        <taxon>Deinococcus</taxon>
    </lineage>
</organism>
<protein>
    <submittedName>
        <fullName evidence="2">Positive regulator of sigma E activity</fullName>
    </submittedName>
</protein>
<dbReference type="Gene3D" id="1.20.1640.10">
    <property type="entry name" value="Multidrug efflux transporter AcrB transmembrane domain"/>
    <property type="match status" value="1"/>
</dbReference>
<keyword evidence="1" id="KW-0812">Transmembrane</keyword>
<dbReference type="RefSeq" id="WP_129120040.1">
    <property type="nucleotide sequence ID" value="NZ_BSUI01000035.1"/>
</dbReference>
<reference evidence="3 4" key="1">
    <citation type="submission" date="2019-04" db="EMBL/GenBank/DDBJ databases">
        <title>Deinococcus metalilatus MA1002 mutant No.5.</title>
        <authorList>
            <person name="Park W."/>
            <person name="Park C."/>
        </authorList>
    </citation>
    <scope>NUCLEOTIDE SEQUENCE [LARGE SCALE GENOMIC DNA]</scope>
    <source>
        <strain evidence="3 4">MA1002-m5</strain>
    </source>
</reference>
<sequence length="145" mass="15748">MPPFGTPPAYSTPATLGLALLALLTALWHFTLGALDYTNAGRYEGLALMLLAGLMLVYGILTLIRYVEARDAMTDPHPRTAMYATVHQRRVPLIGLGLAVLLCLADLAFAVSAQVPFWHVAGLLLAVLLARQALRIRPERGEDEL</sequence>
<gene>
    <name evidence="3" type="ORF">FCS05_19230</name>
    <name evidence="2" type="ORF">HNQ10_004138</name>
</gene>
<evidence type="ECO:0000313" key="3">
    <source>
        <dbReference type="EMBL" id="TLK21308.1"/>
    </source>
</evidence>